<keyword evidence="2 7" id="KW-0540">Nuclease</keyword>
<feature type="binding site" evidence="7">
    <location>
        <position position="155"/>
    </location>
    <ligand>
        <name>Zn(2+)</name>
        <dbReference type="ChEBI" id="CHEBI:29105"/>
        <note>catalytic</note>
    </ligand>
</feature>
<accession>A0A1E3VPV3</accession>
<dbReference type="AlphaFoldDB" id="A0A1E3VPV3"/>
<organism evidence="8 9">
    <name type="scientific">Methyloceanibacter stevinii</name>
    <dbReference type="NCBI Taxonomy" id="1774970"/>
    <lineage>
        <taxon>Bacteria</taxon>
        <taxon>Pseudomonadati</taxon>
        <taxon>Pseudomonadota</taxon>
        <taxon>Alphaproteobacteria</taxon>
        <taxon>Hyphomicrobiales</taxon>
        <taxon>Hyphomicrobiaceae</taxon>
        <taxon>Methyloceanibacter</taxon>
    </lineage>
</organism>
<name>A0A1E3VPV3_9HYPH</name>
<evidence type="ECO:0000256" key="3">
    <source>
        <dbReference type="ARBA" id="ARBA00022723"/>
    </source>
</evidence>
<evidence type="ECO:0000313" key="8">
    <source>
        <dbReference type="EMBL" id="ODR95558.1"/>
    </source>
</evidence>
<dbReference type="EMBL" id="LPWE01000010">
    <property type="protein sequence ID" value="ODR95558.1"/>
    <property type="molecule type" value="Genomic_DNA"/>
</dbReference>
<dbReference type="InterPro" id="IPR002036">
    <property type="entry name" value="YbeY"/>
</dbReference>
<keyword evidence="7" id="KW-0690">Ribosome biogenesis</keyword>
<feature type="binding site" evidence="7">
    <location>
        <position position="149"/>
    </location>
    <ligand>
        <name>Zn(2+)</name>
        <dbReference type="ChEBI" id="CHEBI:29105"/>
        <note>catalytic</note>
    </ligand>
</feature>
<dbReference type="STRING" id="1774970.AUC70_01165"/>
<evidence type="ECO:0000256" key="5">
    <source>
        <dbReference type="ARBA" id="ARBA00022801"/>
    </source>
</evidence>
<feature type="binding site" evidence="7">
    <location>
        <position position="145"/>
    </location>
    <ligand>
        <name>Zn(2+)</name>
        <dbReference type="ChEBI" id="CHEBI:29105"/>
        <note>catalytic</note>
    </ligand>
</feature>
<keyword evidence="6 7" id="KW-0862">Zinc</keyword>
<proteinExistence type="inferred from homology"/>
<evidence type="ECO:0000256" key="1">
    <source>
        <dbReference type="ARBA" id="ARBA00010875"/>
    </source>
</evidence>
<dbReference type="PROSITE" id="PS01306">
    <property type="entry name" value="UPF0054"/>
    <property type="match status" value="1"/>
</dbReference>
<evidence type="ECO:0000256" key="7">
    <source>
        <dbReference type="HAMAP-Rule" id="MF_00009"/>
    </source>
</evidence>
<dbReference type="InterPro" id="IPR020549">
    <property type="entry name" value="YbeY_CS"/>
</dbReference>
<keyword evidence="3 7" id="KW-0479">Metal-binding</keyword>
<dbReference type="InterPro" id="IPR023091">
    <property type="entry name" value="MetalPrtase_cat_dom_sf_prd"/>
</dbReference>
<dbReference type="HAMAP" id="MF_00009">
    <property type="entry name" value="Endoribonucl_YbeY"/>
    <property type="match status" value="1"/>
</dbReference>
<dbReference type="GO" id="GO:0004222">
    <property type="term" value="F:metalloendopeptidase activity"/>
    <property type="evidence" value="ECO:0007669"/>
    <property type="project" value="InterPro"/>
</dbReference>
<comment type="cofactor">
    <cofactor evidence="7">
        <name>Zn(2+)</name>
        <dbReference type="ChEBI" id="CHEBI:29105"/>
    </cofactor>
    <text evidence="7">Binds 1 zinc ion.</text>
</comment>
<dbReference type="PANTHER" id="PTHR46986">
    <property type="entry name" value="ENDORIBONUCLEASE YBEY, CHLOROPLASTIC"/>
    <property type="match status" value="1"/>
</dbReference>
<dbReference type="GO" id="GO:0006364">
    <property type="term" value="P:rRNA processing"/>
    <property type="evidence" value="ECO:0007669"/>
    <property type="project" value="UniProtKB-UniRule"/>
</dbReference>
<reference evidence="8 9" key="1">
    <citation type="journal article" date="2016" name="Environ. Microbiol.">
        <title>New Methyloceanibacter diversity from North Sea sediments includes methanotroph containing solely the soluble methane monooxygenase.</title>
        <authorList>
            <person name="Vekeman B."/>
            <person name="Kerckhof F.M."/>
            <person name="Cremers G."/>
            <person name="de Vos P."/>
            <person name="Vandamme P."/>
            <person name="Boon N."/>
            <person name="Op den Camp H.J."/>
            <person name="Heylen K."/>
        </authorList>
    </citation>
    <scope>NUCLEOTIDE SEQUENCE [LARGE SCALE GENOMIC DNA]</scope>
    <source>
        <strain evidence="8 9">R-67176</strain>
    </source>
</reference>
<evidence type="ECO:0000256" key="6">
    <source>
        <dbReference type="ARBA" id="ARBA00022833"/>
    </source>
</evidence>
<dbReference type="GO" id="GO:0008270">
    <property type="term" value="F:zinc ion binding"/>
    <property type="evidence" value="ECO:0007669"/>
    <property type="project" value="UniProtKB-UniRule"/>
</dbReference>
<protein>
    <recommendedName>
        <fullName evidence="7">Endoribonuclease YbeY</fullName>
        <ecNumber evidence="7">3.1.-.-</ecNumber>
    </recommendedName>
</protein>
<comment type="function">
    <text evidence="7">Single strand-specific metallo-endoribonuclease involved in late-stage 70S ribosome quality control and in maturation of the 3' terminus of the 16S rRNA.</text>
</comment>
<keyword evidence="9" id="KW-1185">Reference proteome</keyword>
<dbReference type="GO" id="GO:0004521">
    <property type="term" value="F:RNA endonuclease activity"/>
    <property type="evidence" value="ECO:0007669"/>
    <property type="project" value="UniProtKB-UniRule"/>
</dbReference>
<dbReference type="GO" id="GO:0005737">
    <property type="term" value="C:cytoplasm"/>
    <property type="evidence" value="ECO:0007669"/>
    <property type="project" value="UniProtKB-SubCell"/>
</dbReference>
<dbReference type="SUPFAM" id="SSF55486">
    <property type="entry name" value="Metalloproteases ('zincins'), catalytic domain"/>
    <property type="match status" value="1"/>
</dbReference>
<comment type="similarity">
    <text evidence="1 7">Belongs to the endoribonuclease YbeY family.</text>
</comment>
<keyword evidence="7" id="KW-0698">rRNA processing</keyword>
<dbReference type="RefSeq" id="WP_069443774.1">
    <property type="nucleotide sequence ID" value="NZ_LPWE01000010.1"/>
</dbReference>
<keyword evidence="4 7" id="KW-0255">Endonuclease</keyword>
<comment type="caution">
    <text evidence="8">The sequence shown here is derived from an EMBL/GenBank/DDBJ whole genome shotgun (WGS) entry which is preliminary data.</text>
</comment>
<keyword evidence="5 7" id="KW-0378">Hydrolase</keyword>
<dbReference type="NCBIfam" id="TIGR00043">
    <property type="entry name" value="rRNA maturation RNase YbeY"/>
    <property type="match status" value="1"/>
</dbReference>
<dbReference type="Gene3D" id="3.40.390.30">
    <property type="entry name" value="Metalloproteases ('zincins'), catalytic domain"/>
    <property type="match status" value="1"/>
</dbReference>
<evidence type="ECO:0000256" key="4">
    <source>
        <dbReference type="ARBA" id="ARBA00022759"/>
    </source>
</evidence>
<sequence length="198" mass="20895">MSDDGPRPSTRQTPATCVLDVDVVRHDGAWTERGISDAMLELAAHAALASAPPTKTAHCEVTVVLTDDAEIRELNRTWRGKDEPTNVLSFPSGDMPGTAGAIDDDVPDGVPVLLGDIVIALETTAAEAAEKAIPLSDHVSHLVVHGALHLLGFDHLNDKEAEQMEDLERQALASLGIADPYADDVPARDSNAGLAEIA</sequence>
<dbReference type="Pfam" id="PF02130">
    <property type="entry name" value="YbeY"/>
    <property type="match status" value="1"/>
</dbReference>
<evidence type="ECO:0000256" key="2">
    <source>
        <dbReference type="ARBA" id="ARBA00022722"/>
    </source>
</evidence>
<gene>
    <name evidence="7" type="primary">ybeY</name>
    <name evidence="8" type="ORF">AUC70_01165</name>
</gene>
<dbReference type="Proteomes" id="UP000094172">
    <property type="component" value="Unassembled WGS sequence"/>
</dbReference>
<keyword evidence="7" id="KW-0963">Cytoplasm</keyword>
<dbReference type="EC" id="3.1.-.-" evidence="7"/>
<evidence type="ECO:0000313" key="9">
    <source>
        <dbReference type="Proteomes" id="UP000094172"/>
    </source>
</evidence>
<comment type="subcellular location">
    <subcellularLocation>
        <location evidence="7">Cytoplasm</location>
    </subcellularLocation>
</comment>
<dbReference type="PANTHER" id="PTHR46986:SF1">
    <property type="entry name" value="ENDORIBONUCLEASE YBEY, CHLOROPLASTIC"/>
    <property type="match status" value="1"/>
</dbReference>